<comment type="caution">
    <text evidence="1">The sequence shown here is derived from an EMBL/GenBank/DDBJ whole genome shotgun (WGS) entry which is preliminary data.</text>
</comment>
<dbReference type="HOGENOM" id="CLU_197876_0_0_6"/>
<organism evidence="1 2">
    <name type="scientific">Citrobacter youngae ATCC 29220</name>
    <dbReference type="NCBI Taxonomy" id="500640"/>
    <lineage>
        <taxon>Bacteria</taxon>
        <taxon>Pseudomonadati</taxon>
        <taxon>Pseudomonadota</taxon>
        <taxon>Gammaproteobacteria</taxon>
        <taxon>Enterobacterales</taxon>
        <taxon>Enterobacteriaceae</taxon>
        <taxon>Citrobacter</taxon>
        <taxon>Citrobacter freundii complex</taxon>
    </lineage>
</organism>
<reference evidence="1 2" key="1">
    <citation type="submission" date="2010-02" db="EMBL/GenBank/DDBJ databases">
        <authorList>
            <person name="Weinstock G."/>
            <person name="Sodergren E."/>
            <person name="Clifton S."/>
            <person name="Fulton L."/>
            <person name="Fulton B."/>
            <person name="Courtney L."/>
            <person name="Fronick C."/>
            <person name="Harrison M."/>
            <person name="Strong C."/>
            <person name="Farmer C."/>
            <person name="Delahaunty K."/>
            <person name="Markovic C."/>
            <person name="Hall O."/>
            <person name="Minx P."/>
            <person name="Tomlinson C."/>
            <person name="Mitreva M."/>
            <person name="Nelson J."/>
            <person name="Hou S."/>
            <person name="Wollam A."/>
            <person name="Pepin K.H."/>
            <person name="Johnson M."/>
            <person name="Bhonagiri V."/>
            <person name="Zhang X."/>
            <person name="Suruliraj S."/>
            <person name="Warren W."/>
            <person name="Chinwalla A."/>
            <person name="Mardis E.R."/>
            <person name="Wilson R.K."/>
        </authorList>
    </citation>
    <scope>NUCLEOTIDE SEQUENCE [LARGE SCALE GENOMIC DNA]</scope>
    <source>
        <strain evidence="1 2">ATCC 29220</strain>
    </source>
</reference>
<dbReference type="AlphaFoldDB" id="D4BBG0"/>
<protein>
    <submittedName>
        <fullName evidence="1">Uncharacterized protein</fullName>
    </submittedName>
</protein>
<evidence type="ECO:0000313" key="1">
    <source>
        <dbReference type="EMBL" id="EFE09521.1"/>
    </source>
</evidence>
<proteinExistence type="predicted"/>
<name>D4BBG0_9ENTR</name>
<sequence length="53" mass="6227">RCLAPGPVAWRNKRRVLRSNNFPAGSRDCKGRGGERPLHVHRNRCFREKMNIR</sequence>
<dbReference type="Proteomes" id="UP000003880">
    <property type="component" value="Unassembled WGS sequence"/>
</dbReference>
<gene>
    <name evidence="1" type="ORF">CIT292_07809</name>
</gene>
<dbReference type="EMBL" id="ABWL02000006">
    <property type="protein sequence ID" value="EFE09521.1"/>
    <property type="molecule type" value="Genomic_DNA"/>
</dbReference>
<feature type="non-terminal residue" evidence="1">
    <location>
        <position position="1"/>
    </location>
</feature>
<accession>D4BBG0</accession>
<evidence type="ECO:0000313" key="2">
    <source>
        <dbReference type="Proteomes" id="UP000003880"/>
    </source>
</evidence>